<name>A0A655RWH5_VIBCL</name>
<gene>
    <name evidence="1" type="ORF">ERS013200_02689</name>
</gene>
<dbReference type="Proteomes" id="UP000041770">
    <property type="component" value="Unassembled WGS sequence"/>
</dbReference>
<organism evidence="1 2">
    <name type="scientific">Vibrio cholerae</name>
    <dbReference type="NCBI Taxonomy" id="666"/>
    <lineage>
        <taxon>Bacteria</taxon>
        <taxon>Pseudomonadati</taxon>
        <taxon>Pseudomonadota</taxon>
        <taxon>Gammaproteobacteria</taxon>
        <taxon>Vibrionales</taxon>
        <taxon>Vibrionaceae</taxon>
        <taxon>Vibrio</taxon>
    </lineage>
</organism>
<sequence length="69" mass="7783">MENHQVIYHAIWLTEITVTVVVIAIFDIVIGKVNVWIARKLIQCFANQLPSIHIIVGTGRVATVISRIF</sequence>
<accession>A0A655RWH5</accession>
<reference evidence="1 2" key="1">
    <citation type="submission" date="2015-07" db="EMBL/GenBank/DDBJ databases">
        <authorList>
            <consortium name="Pathogen Informatics"/>
        </authorList>
    </citation>
    <scope>NUCLEOTIDE SEQUENCE [LARGE SCALE GENOMIC DNA]</scope>
    <source>
        <strain evidence="1 2">A316</strain>
    </source>
</reference>
<evidence type="ECO:0000313" key="1">
    <source>
        <dbReference type="EMBL" id="CSC94538.1"/>
    </source>
</evidence>
<dbReference type="AlphaFoldDB" id="A0A655RWH5"/>
<evidence type="ECO:0000313" key="2">
    <source>
        <dbReference type="Proteomes" id="UP000041770"/>
    </source>
</evidence>
<proteinExistence type="predicted"/>
<protein>
    <submittedName>
        <fullName evidence="1">Uncharacterized protein</fullName>
    </submittedName>
</protein>
<dbReference type="EMBL" id="CWQY01000019">
    <property type="protein sequence ID" value="CSC94538.1"/>
    <property type="molecule type" value="Genomic_DNA"/>
</dbReference>